<feature type="non-terminal residue" evidence="1">
    <location>
        <position position="1"/>
    </location>
</feature>
<keyword evidence="2" id="KW-1185">Reference proteome</keyword>
<organism evidence="1 2">
    <name type="scientific">Dentiscutata heterogama</name>
    <dbReference type="NCBI Taxonomy" id="1316150"/>
    <lineage>
        <taxon>Eukaryota</taxon>
        <taxon>Fungi</taxon>
        <taxon>Fungi incertae sedis</taxon>
        <taxon>Mucoromycota</taxon>
        <taxon>Glomeromycotina</taxon>
        <taxon>Glomeromycetes</taxon>
        <taxon>Diversisporales</taxon>
        <taxon>Gigasporaceae</taxon>
        <taxon>Dentiscutata</taxon>
    </lineage>
</organism>
<evidence type="ECO:0000313" key="1">
    <source>
        <dbReference type="EMBL" id="CAG8752745.1"/>
    </source>
</evidence>
<sequence length="67" mass="7695">EVILTELMIKEKAALFANALGLGNDALKFSNGWIHKFKQRNNLRNFKLHEEANSAPLLSLPEYREKL</sequence>
<proteinExistence type="predicted"/>
<dbReference type="Proteomes" id="UP000789702">
    <property type="component" value="Unassembled WGS sequence"/>
</dbReference>
<evidence type="ECO:0000313" key="2">
    <source>
        <dbReference type="Proteomes" id="UP000789702"/>
    </source>
</evidence>
<protein>
    <submittedName>
        <fullName evidence="1">13068_t:CDS:1</fullName>
    </submittedName>
</protein>
<reference evidence="1" key="1">
    <citation type="submission" date="2021-06" db="EMBL/GenBank/DDBJ databases">
        <authorList>
            <person name="Kallberg Y."/>
            <person name="Tangrot J."/>
            <person name="Rosling A."/>
        </authorList>
    </citation>
    <scope>NUCLEOTIDE SEQUENCE</scope>
    <source>
        <strain evidence="1">IL203A</strain>
    </source>
</reference>
<dbReference type="EMBL" id="CAJVPU010046976">
    <property type="protein sequence ID" value="CAG8752745.1"/>
    <property type="molecule type" value="Genomic_DNA"/>
</dbReference>
<feature type="non-terminal residue" evidence="1">
    <location>
        <position position="67"/>
    </location>
</feature>
<accession>A0ACA9QHC5</accession>
<gene>
    <name evidence="1" type="ORF">DHETER_LOCUS14748</name>
</gene>
<comment type="caution">
    <text evidence="1">The sequence shown here is derived from an EMBL/GenBank/DDBJ whole genome shotgun (WGS) entry which is preliminary data.</text>
</comment>
<name>A0ACA9QHC5_9GLOM</name>